<dbReference type="GO" id="GO:0005737">
    <property type="term" value="C:cytoplasm"/>
    <property type="evidence" value="ECO:0007669"/>
    <property type="project" value="InterPro"/>
</dbReference>
<evidence type="ECO:0000256" key="1">
    <source>
        <dbReference type="ARBA" id="ARBA00022679"/>
    </source>
</evidence>
<accession>A0A381ZC67</accession>
<feature type="domain" description="N-acetyltransferase" evidence="3">
    <location>
        <begin position="1"/>
        <end position="134"/>
    </location>
</feature>
<keyword evidence="1" id="KW-0808">Transferase</keyword>
<organism evidence="4">
    <name type="scientific">marine metagenome</name>
    <dbReference type="NCBI Taxonomy" id="408172"/>
    <lineage>
        <taxon>unclassified sequences</taxon>
        <taxon>metagenomes</taxon>
        <taxon>ecological metagenomes</taxon>
    </lineage>
</organism>
<dbReference type="PROSITE" id="PS51186">
    <property type="entry name" value="GNAT"/>
    <property type="match status" value="1"/>
</dbReference>
<dbReference type="AlphaFoldDB" id="A0A381ZC67"/>
<protein>
    <recommendedName>
        <fullName evidence="3">N-acetyltransferase domain-containing protein</fullName>
    </recommendedName>
</protein>
<dbReference type="SUPFAM" id="SSF55729">
    <property type="entry name" value="Acyl-CoA N-acyltransferases (Nat)"/>
    <property type="match status" value="1"/>
</dbReference>
<dbReference type="Gene3D" id="3.40.630.30">
    <property type="match status" value="1"/>
</dbReference>
<sequence length="169" mass="19155">MIRKAKYNDVESIQNLICIFSETGKVLFRSLDEIKENISSFWVYEKNDQLIGVCSLKKDWGRLVELRSLGVDPRYSGQGIGTKMVEASLKEALSTDCDTLFVLTYAVSMFKRLGFRTIDKERLPHKVWNDCNACLHQENCDETAMVLSLASLRQTKAIQIPPTATTTVI</sequence>
<dbReference type="GO" id="GO:0006526">
    <property type="term" value="P:L-arginine biosynthetic process"/>
    <property type="evidence" value="ECO:0007669"/>
    <property type="project" value="InterPro"/>
</dbReference>
<reference evidence="4" key="1">
    <citation type="submission" date="2018-05" db="EMBL/GenBank/DDBJ databases">
        <authorList>
            <person name="Lanie J.A."/>
            <person name="Ng W.-L."/>
            <person name="Kazmierczak K.M."/>
            <person name="Andrzejewski T.M."/>
            <person name="Davidsen T.M."/>
            <person name="Wayne K.J."/>
            <person name="Tettelin H."/>
            <person name="Glass J.I."/>
            <person name="Rusch D."/>
            <person name="Podicherti R."/>
            <person name="Tsui H.-C.T."/>
            <person name="Winkler M.E."/>
        </authorList>
    </citation>
    <scope>NUCLEOTIDE SEQUENCE</scope>
</reference>
<proteinExistence type="predicted"/>
<evidence type="ECO:0000256" key="2">
    <source>
        <dbReference type="ARBA" id="ARBA00023315"/>
    </source>
</evidence>
<dbReference type="PANTHER" id="PTHR30602">
    <property type="entry name" value="AMINO-ACID ACETYLTRANSFERASE"/>
    <property type="match status" value="1"/>
</dbReference>
<dbReference type="CDD" id="cd04301">
    <property type="entry name" value="NAT_SF"/>
    <property type="match status" value="1"/>
</dbReference>
<evidence type="ECO:0000313" key="4">
    <source>
        <dbReference type="EMBL" id="SVA86876.1"/>
    </source>
</evidence>
<dbReference type="GO" id="GO:0004042">
    <property type="term" value="F:L-glutamate N-acetyltransferase activity"/>
    <property type="evidence" value="ECO:0007669"/>
    <property type="project" value="InterPro"/>
</dbReference>
<evidence type="ECO:0000259" key="3">
    <source>
        <dbReference type="PROSITE" id="PS51186"/>
    </source>
</evidence>
<keyword evidence="2" id="KW-0012">Acyltransferase</keyword>
<dbReference type="NCBIfam" id="NF005840">
    <property type="entry name" value="PRK07757.1"/>
    <property type="match status" value="1"/>
</dbReference>
<dbReference type="EMBL" id="UINC01020766">
    <property type="protein sequence ID" value="SVA86876.1"/>
    <property type="molecule type" value="Genomic_DNA"/>
</dbReference>
<dbReference type="PANTHER" id="PTHR30602:SF12">
    <property type="entry name" value="AMINO-ACID ACETYLTRANSFERASE NAGS1, CHLOROPLASTIC-RELATED"/>
    <property type="match status" value="1"/>
</dbReference>
<gene>
    <name evidence="4" type="ORF">METZ01_LOCUS139730</name>
</gene>
<dbReference type="InterPro" id="IPR000182">
    <property type="entry name" value="GNAT_dom"/>
</dbReference>
<dbReference type="InterPro" id="IPR016181">
    <property type="entry name" value="Acyl_CoA_acyltransferase"/>
</dbReference>
<dbReference type="Pfam" id="PF00583">
    <property type="entry name" value="Acetyltransf_1"/>
    <property type="match status" value="1"/>
</dbReference>
<dbReference type="InterPro" id="IPR010167">
    <property type="entry name" value="NH2A_AcTrfase"/>
</dbReference>
<name>A0A381ZC67_9ZZZZ</name>